<reference evidence="1" key="2">
    <citation type="submission" date="2020-09" db="EMBL/GenBank/DDBJ databases">
        <authorList>
            <person name="Sun Q."/>
            <person name="Zhou Y."/>
        </authorList>
    </citation>
    <scope>NUCLEOTIDE SEQUENCE</scope>
    <source>
        <strain evidence="1">CGMCC 1.12698</strain>
    </source>
</reference>
<evidence type="ECO:0000313" key="1">
    <source>
        <dbReference type="EMBL" id="GGE67110.1"/>
    </source>
</evidence>
<name>A0A917AQ86_9BACI</name>
<gene>
    <name evidence="1" type="ORF">GCM10007140_16600</name>
</gene>
<organism evidence="1 2">
    <name type="scientific">Priestia taiwanensis</name>
    <dbReference type="NCBI Taxonomy" id="1347902"/>
    <lineage>
        <taxon>Bacteria</taxon>
        <taxon>Bacillati</taxon>
        <taxon>Bacillota</taxon>
        <taxon>Bacilli</taxon>
        <taxon>Bacillales</taxon>
        <taxon>Bacillaceae</taxon>
        <taxon>Priestia</taxon>
    </lineage>
</organism>
<proteinExistence type="predicted"/>
<sequence length="155" mass="18038">MAIKIQKFLKEVTLEGSAYGFVFLHEQDVTCSFSTYGLQHSRMKYNIYTQYRIMFHNVVEVDAGKTLRSCDLEVFDERIEPETDRFAEFDTFDIYSLPLHLPKLSTENVKKVALKTALEEVHKFLLPIEVEIFNRQAIEALVFLNSNRLQALPRG</sequence>
<comment type="caution">
    <text evidence="1">The sequence shown here is derived from an EMBL/GenBank/DDBJ whole genome shotgun (WGS) entry which is preliminary data.</text>
</comment>
<accession>A0A917AQ86</accession>
<reference evidence="1" key="1">
    <citation type="journal article" date="2014" name="Int. J. Syst. Evol. Microbiol.">
        <title>Complete genome sequence of Corynebacterium casei LMG S-19264T (=DSM 44701T), isolated from a smear-ripened cheese.</title>
        <authorList>
            <consortium name="US DOE Joint Genome Institute (JGI-PGF)"/>
            <person name="Walter F."/>
            <person name="Albersmeier A."/>
            <person name="Kalinowski J."/>
            <person name="Ruckert C."/>
        </authorList>
    </citation>
    <scope>NUCLEOTIDE SEQUENCE</scope>
    <source>
        <strain evidence="1">CGMCC 1.12698</strain>
    </source>
</reference>
<protein>
    <submittedName>
        <fullName evidence="1">Uncharacterized protein</fullName>
    </submittedName>
</protein>
<keyword evidence="2" id="KW-1185">Reference proteome</keyword>
<dbReference type="EMBL" id="BMFK01000001">
    <property type="protein sequence ID" value="GGE67110.1"/>
    <property type="molecule type" value="Genomic_DNA"/>
</dbReference>
<dbReference type="AlphaFoldDB" id="A0A917AQ86"/>
<evidence type="ECO:0000313" key="2">
    <source>
        <dbReference type="Proteomes" id="UP000605259"/>
    </source>
</evidence>
<dbReference type="Proteomes" id="UP000605259">
    <property type="component" value="Unassembled WGS sequence"/>
</dbReference>
<dbReference type="RefSeq" id="WP_188387899.1">
    <property type="nucleotide sequence ID" value="NZ_BMFK01000001.1"/>
</dbReference>